<feature type="compositionally biased region" description="Basic and acidic residues" evidence="1">
    <location>
        <begin position="299"/>
        <end position="310"/>
    </location>
</feature>
<protein>
    <submittedName>
        <fullName evidence="2">Uncharacterized protein</fullName>
    </submittedName>
</protein>
<feature type="region of interest" description="Disordered" evidence="1">
    <location>
        <begin position="246"/>
        <end position="351"/>
    </location>
</feature>
<reference evidence="2 3" key="1">
    <citation type="submission" date="2014-04" db="EMBL/GenBank/DDBJ databases">
        <authorList>
            <consortium name="DOE Joint Genome Institute"/>
            <person name="Kuo A."/>
            <person name="Tarkka M."/>
            <person name="Buscot F."/>
            <person name="Kohler A."/>
            <person name="Nagy L.G."/>
            <person name="Floudas D."/>
            <person name="Copeland A."/>
            <person name="Barry K.W."/>
            <person name="Cichocki N."/>
            <person name="Veneault-Fourrey C."/>
            <person name="LaButti K."/>
            <person name="Lindquist E.A."/>
            <person name="Lipzen A."/>
            <person name="Lundell T."/>
            <person name="Morin E."/>
            <person name="Murat C."/>
            <person name="Sun H."/>
            <person name="Tunlid A."/>
            <person name="Henrissat B."/>
            <person name="Grigoriev I.V."/>
            <person name="Hibbett D.S."/>
            <person name="Martin F."/>
            <person name="Nordberg H.P."/>
            <person name="Cantor M.N."/>
            <person name="Hua S.X."/>
        </authorList>
    </citation>
    <scope>NUCLEOTIDE SEQUENCE [LARGE SCALE GENOMIC DNA]</scope>
    <source>
        <strain evidence="2 3">F 1598</strain>
    </source>
</reference>
<dbReference type="InParanoid" id="A0A0C3FTA8"/>
<evidence type="ECO:0000256" key="1">
    <source>
        <dbReference type="SAM" id="MobiDB-lite"/>
    </source>
</evidence>
<feature type="compositionally biased region" description="Low complexity" evidence="1">
    <location>
        <begin position="190"/>
        <end position="205"/>
    </location>
</feature>
<dbReference type="EMBL" id="KN832979">
    <property type="protein sequence ID" value="KIM87465.1"/>
    <property type="molecule type" value="Genomic_DNA"/>
</dbReference>
<evidence type="ECO:0000313" key="2">
    <source>
        <dbReference type="EMBL" id="KIM87465.1"/>
    </source>
</evidence>
<feature type="compositionally biased region" description="Low complexity" evidence="1">
    <location>
        <begin position="32"/>
        <end position="65"/>
    </location>
</feature>
<feature type="compositionally biased region" description="Low complexity" evidence="1">
    <location>
        <begin position="325"/>
        <end position="334"/>
    </location>
</feature>
<dbReference type="AlphaFoldDB" id="A0A0C3FTA8"/>
<dbReference type="OrthoDB" id="3363386at2759"/>
<feature type="region of interest" description="Disordered" evidence="1">
    <location>
        <begin position="392"/>
        <end position="540"/>
    </location>
</feature>
<sequence length="650" mass="68544">MAAVLHLPPSHSRPRSGTSPGILINPLPPQPSLSLPTTKPISNAASNNSLSSSSSGNNTDESFSSNSRRQSVTSGGHIKSGARSSSIPGSRRIRFAPLPDLRALDDAEDDENDVNDPAAAGVDGDKISNLLDTDSASIDVSKSPVPSLRLLKPNDSPPCGEITLNTSTLTLPDPFEPAITTVTCQPPTPSKKGSTSPTSSWTTKPRNLFRPFLKRSSSPMAPASSGFNISTEDILTLGTINLFRTSSKDSKNESGTSVSSEEGHSGLGLGLSLNRWTSANSGHKASGKEWFGSPLARTESTHSYKGDLRGRAPSTKPSKPKPKPHSSSSSPSSPLQTQVPIKSRRKGTRMLNGRVYGARRIDAQNTNMFVTAKDEEPEFVEWGYGGMGSVKAGKQNGGGGQWSRLQSDKAMGSGGAGAGVEDNLDDGGGMEWVRKRKEKKEREAREREEKAKGVVEVSLSPADTAVLNQPSDPPLVEEQQQQQQQPSSKDIFPPSSESAVSSPTQPTTPQDEPTHHITTTVTVPAPPPRPHHRTSSYSSSINTLHSHVNSNVNVNLAGSEGDSRDRVEMVSSPLGGSFVLGAGGGGGIESVSVGASDGDASGSESESESDSEVEADDDDDDEDEDEVFIILTFRNPTTAKANTPLPFAAD</sequence>
<feature type="region of interest" description="Disordered" evidence="1">
    <location>
        <begin position="182"/>
        <end position="206"/>
    </location>
</feature>
<keyword evidence="3" id="KW-1185">Reference proteome</keyword>
<feature type="compositionally biased region" description="Polar residues" evidence="1">
    <location>
        <begin position="274"/>
        <end position="283"/>
    </location>
</feature>
<proteinExistence type="predicted"/>
<feature type="region of interest" description="Disordered" evidence="1">
    <location>
        <begin position="1"/>
        <end position="127"/>
    </location>
</feature>
<accession>A0A0C3FTA8</accession>
<feature type="compositionally biased region" description="Acidic residues" evidence="1">
    <location>
        <begin position="605"/>
        <end position="627"/>
    </location>
</feature>
<reference evidence="3" key="2">
    <citation type="submission" date="2015-01" db="EMBL/GenBank/DDBJ databases">
        <title>Evolutionary Origins and Diversification of the Mycorrhizal Mutualists.</title>
        <authorList>
            <consortium name="DOE Joint Genome Institute"/>
            <consortium name="Mycorrhizal Genomics Consortium"/>
            <person name="Kohler A."/>
            <person name="Kuo A."/>
            <person name="Nagy L.G."/>
            <person name="Floudas D."/>
            <person name="Copeland A."/>
            <person name="Barry K.W."/>
            <person name="Cichocki N."/>
            <person name="Veneault-Fourrey C."/>
            <person name="LaButti K."/>
            <person name="Lindquist E.A."/>
            <person name="Lipzen A."/>
            <person name="Lundell T."/>
            <person name="Morin E."/>
            <person name="Murat C."/>
            <person name="Riley R."/>
            <person name="Ohm R."/>
            <person name="Sun H."/>
            <person name="Tunlid A."/>
            <person name="Henrissat B."/>
            <person name="Grigoriev I.V."/>
            <person name="Hibbett D.S."/>
            <person name="Martin F."/>
        </authorList>
    </citation>
    <scope>NUCLEOTIDE SEQUENCE [LARGE SCALE GENOMIC DNA]</scope>
    <source>
        <strain evidence="3">F 1598</strain>
    </source>
</reference>
<dbReference type="STRING" id="765440.A0A0C3FTA8"/>
<feature type="compositionally biased region" description="Low complexity" evidence="1">
    <location>
        <begin position="81"/>
        <end position="101"/>
    </location>
</feature>
<organism evidence="2 3">
    <name type="scientific">Piloderma croceum (strain F 1598)</name>
    <dbReference type="NCBI Taxonomy" id="765440"/>
    <lineage>
        <taxon>Eukaryota</taxon>
        <taxon>Fungi</taxon>
        <taxon>Dikarya</taxon>
        <taxon>Basidiomycota</taxon>
        <taxon>Agaricomycotina</taxon>
        <taxon>Agaricomycetes</taxon>
        <taxon>Agaricomycetidae</taxon>
        <taxon>Atheliales</taxon>
        <taxon>Atheliaceae</taxon>
        <taxon>Piloderma</taxon>
    </lineage>
</organism>
<evidence type="ECO:0000313" key="3">
    <source>
        <dbReference type="Proteomes" id="UP000054166"/>
    </source>
</evidence>
<dbReference type="HOGENOM" id="CLU_421555_0_0_1"/>
<name>A0A0C3FTA8_PILCF</name>
<feature type="region of interest" description="Disordered" evidence="1">
    <location>
        <begin position="581"/>
        <end position="628"/>
    </location>
</feature>
<gene>
    <name evidence="2" type="ORF">PILCRDRAFT_85905</name>
</gene>
<feature type="compositionally biased region" description="Low complexity" evidence="1">
    <location>
        <begin position="503"/>
        <end position="523"/>
    </location>
</feature>
<dbReference type="Proteomes" id="UP000054166">
    <property type="component" value="Unassembled WGS sequence"/>
</dbReference>
<feature type="compositionally biased region" description="Basic and acidic residues" evidence="1">
    <location>
        <begin position="440"/>
        <end position="453"/>
    </location>
</feature>
<feature type="compositionally biased region" description="Low complexity" evidence="1">
    <location>
        <begin position="589"/>
        <end position="604"/>
    </location>
</feature>